<dbReference type="Proteomes" id="UP001302494">
    <property type="component" value="Chromosome"/>
</dbReference>
<dbReference type="EMBL" id="CP116968">
    <property type="protein sequence ID" value="WNM62359.1"/>
    <property type="molecule type" value="Genomic_DNA"/>
</dbReference>
<accession>A0AA96GQM4</accession>
<dbReference type="AlphaFoldDB" id="A0AA96GQM4"/>
<evidence type="ECO:0000313" key="1">
    <source>
        <dbReference type="EMBL" id="WNM62359.1"/>
    </source>
</evidence>
<dbReference type="RefSeq" id="WP_312745729.1">
    <property type="nucleotide sequence ID" value="NZ_CP116968.1"/>
</dbReference>
<dbReference type="KEGG" id="nneo:PQG83_01040"/>
<gene>
    <name evidence="1" type="ORF">PQG83_01040</name>
</gene>
<protein>
    <recommendedName>
        <fullName evidence="3">SIR2-like domain-containing protein</fullName>
    </recommendedName>
</protein>
<sequence length="352" mass="40821">MKRERFKVRRVFIFGAGASHGATAGRSTVDRIAPLDRDFCNRIDGLNIQRPQWVNEARDYVLKEWRDHSKFSDQGLEYAIQIQISHLEFIDAIHPRRRRSSVDPKTYLNQLSHLICFVLRKCREKNGGPYQRIINNVVGSAKDASNVQDRFITFNYDDLIDIQLLKKFNVAEVYFDNLKRSKTESKKRSLKFDDPLLIKLHGSINWRCSQTDFENLIGALSNSSGSFEIPKVWYAKSGTPTPKEDSSPLIMPPLPIKPITHIKLFCFLWTKAYEYLHEAEELIICGYSLPEADRLAQSLFSGFTNQKVKKITVVDPNPAILSKWRNLLRRKNVNSKCEWIYYENVDEFAGRL</sequence>
<keyword evidence="2" id="KW-1185">Reference proteome</keyword>
<name>A0AA96GQM4_9BACT</name>
<evidence type="ECO:0000313" key="2">
    <source>
        <dbReference type="Proteomes" id="UP001302494"/>
    </source>
</evidence>
<evidence type="ECO:0008006" key="3">
    <source>
        <dbReference type="Google" id="ProtNLM"/>
    </source>
</evidence>
<organism evidence="1 2">
    <name type="scientific">Candidatus Nitrospira neomarina</name>
    <dbReference type="NCBI Taxonomy" id="3020899"/>
    <lineage>
        <taxon>Bacteria</taxon>
        <taxon>Pseudomonadati</taxon>
        <taxon>Nitrospirota</taxon>
        <taxon>Nitrospiria</taxon>
        <taxon>Nitrospirales</taxon>
        <taxon>Nitrospiraceae</taxon>
        <taxon>Nitrospira</taxon>
    </lineage>
</organism>
<reference evidence="1 2" key="1">
    <citation type="submission" date="2023-01" db="EMBL/GenBank/DDBJ databases">
        <title>Cultivation and genomic characterization of new, ubiquitous marine nitrite-oxidizing bacteria from the Nitrospirales.</title>
        <authorList>
            <person name="Mueller A.J."/>
            <person name="Daebeler A."/>
            <person name="Herbold C.W."/>
            <person name="Kirkegaard R.H."/>
            <person name="Daims H."/>
        </authorList>
    </citation>
    <scope>NUCLEOTIDE SEQUENCE [LARGE SCALE GENOMIC DNA]</scope>
    <source>
        <strain evidence="1 2">DK</strain>
    </source>
</reference>
<proteinExistence type="predicted"/>